<dbReference type="InterPro" id="IPR011009">
    <property type="entry name" value="Kinase-like_dom_sf"/>
</dbReference>
<dbReference type="InterPro" id="IPR000719">
    <property type="entry name" value="Prot_kinase_dom"/>
</dbReference>
<name>A0AAI8VKL4_9PEZI</name>
<keyword evidence="3" id="KW-1185">Reference proteome</keyword>
<dbReference type="Gene3D" id="1.10.510.10">
    <property type="entry name" value="Transferase(Phosphotransferase) domain 1"/>
    <property type="match status" value="1"/>
</dbReference>
<comment type="caution">
    <text evidence="2">The sequence shown here is derived from an EMBL/GenBank/DDBJ whole genome shotgun (WGS) entry which is preliminary data.</text>
</comment>
<evidence type="ECO:0000313" key="3">
    <source>
        <dbReference type="Proteomes" id="UP001295740"/>
    </source>
</evidence>
<dbReference type="GO" id="GO:0004672">
    <property type="term" value="F:protein kinase activity"/>
    <property type="evidence" value="ECO:0007669"/>
    <property type="project" value="InterPro"/>
</dbReference>
<dbReference type="SUPFAM" id="SSF56112">
    <property type="entry name" value="Protein kinase-like (PK-like)"/>
    <property type="match status" value="1"/>
</dbReference>
<gene>
    <name evidence="2" type="ORF">KHLLAP_LOCUS7133</name>
</gene>
<reference evidence="2" key="1">
    <citation type="submission" date="2023-10" db="EMBL/GenBank/DDBJ databases">
        <authorList>
            <person name="Hackl T."/>
        </authorList>
    </citation>
    <scope>NUCLEOTIDE SEQUENCE</scope>
</reference>
<evidence type="ECO:0000259" key="1">
    <source>
        <dbReference type="PROSITE" id="PS50011"/>
    </source>
</evidence>
<dbReference type="AlphaFoldDB" id="A0AAI8VKL4"/>
<evidence type="ECO:0000313" key="2">
    <source>
        <dbReference type="EMBL" id="CAJ2506665.1"/>
    </source>
</evidence>
<proteinExistence type="predicted"/>
<accession>A0AAI8VKL4</accession>
<dbReference type="PROSITE" id="PS50011">
    <property type="entry name" value="PROTEIN_KINASE_DOM"/>
    <property type="match status" value="1"/>
</dbReference>
<feature type="domain" description="Protein kinase" evidence="1">
    <location>
        <begin position="1"/>
        <end position="130"/>
    </location>
</feature>
<dbReference type="GO" id="GO:0005524">
    <property type="term" value="F:ATP binding"/>
    <property type="evidence" value="ECO:0007669"/>
    <property type="project" value="InterPro"/>
</dbReference>
<dbReference type="Proteomes" id="UP001295740">
    <property type="component" value="Unassembled WGS sequence"/>
</dbReference>
<sequence length="130" mass="14093">MTPAQGNLREASFRRLFPVQVARALAAQLAIAVSLVHSQGIVHGDIHSGSILVKLDSTLDHLSVDQFREEYGKPEIVPIRRVDGQPLPPNVPSHAVMPLYLGKKAQDFTLDDARGLVLSDFGEAFAPGTE</sequence>
<organism evidence="2 3">
    <name type="scientific">Anthostomella pinea</name>
    <dbReference type="NCBI Taxonomy" id="933095"/>
    <lineage>
        <taxon>Eukaryota</taxon>
        <taxon>Fungi</taxon>
        <taxon>Dikarya</taxon>
        <taxon>Ascomycota</taxon>
        <taxon>Pezizomycotina</taxon>
        <taxon>Sordariomycetes</taxon>
        <taxon>Xylariomycetidae</taxon>
        <taxon>Xylariales</taxon>
        <taxon>Xylariaceae</taxon>
        <taxon>Anthostomella</taxon>
    </lineage>
</organism>
<dbReference type="EMBL" id="CAUWAG010000010">
    <property type="protein sequence ID" value="CAJ2506665.1"/>
    <property type="molecule type" value="Genomic_DNA"/>
</dbReference>
<protein>
    <submittedName>
        <fullName evidence="2">Uu.00g078510.m01.CDS01</fullName>
    </submittedName>
</protein>